<feature type="region of interest" description="Disordered" evidence="1">
    <location>
        <begin position="1"/>
        <end position="47"/>
    </location>
</feature>
<name>A0A8S9GES9_BRACR</name>
<feature type="compositionally biased region" description="Basic and acidic residues" evidence="1">
    <location>
        <begin position="30"/>
        <end position="47"/>
    </location>
</feature>
<evidence type="ECO:0000313" key="2">
    <source>
        <dbReference type="EMBL" id="KAF2542022.1"/>
    </source>
</evidence>
<protein>
    <submittedName>
        <fullName evidence="2">Uncharacterized protein</fullName>
    </submittedName>
</protein>
<feature type="compositionally biased region" description="Polar residues" evidence="1">
    <location>
        <begin position="1"/>
        <end position="10"/>
    </location>
</feature>
<sequence length="174" mass="19611">MEFIVTNENGPTPFGFETKDSSAQGGDSFLTEKTEEIESKASNEETRTELSKDELLFAKEERHKDGDLLAYVLAAPEKLDTEEPKAYEEDWKKAGTEENVDMERGNEAEGKVSKILEDGIFGDRVKENTTLSKVHTSKQDELQCKAVPGQKLQVELRELPVSIDARQKFQLKVE</sequence>
<dbReference type="EMBL" id="QGKW02002005">
    <property type="protein sequence ID" value="KAF2542022.1"/>
    <property type="molecule type" value="Genomic_DNA"/>
</dbReference>
<accession>A0A8S9GES9</accession>
<organism evidence="2 3">
    <name type="scientific">Brassica cretica</name>
    <name type="common">Mustard</name>
    <dbReference type="NCBI Taxonomy" id="69181"/>
    <lineage>
        <taxon>Eukaryota</taxon>
        <taxon>Viridiplantae</taxon>
        <taxon>Streptophyta</taxon>
        <taxon>Embryophyta</taxon>
        <taxon>Tracheophyta</taxon>
        <taxon>Spermatophyta</taxon>
        <taxon>Magnoliopsida</taxon>
        <taxon>eudicotyledons</taxon>
        <taxon>Gunneridae</taxon>
        <taxon>Pentapetalae</taxon>
        <taxon>rosids</taxon>
        <taxon>malvids</taxon>
        <taxon>Brassicales</taxon>
        <taxon>Brassicaceae</taxon>
        <taxon>Brassiceae</taxon>
        <taxon>Brassica</taxon>
    </lineage>
</organism>
<proteinExistence type="predicted"/>
<dbReference type="Proteomes" id="UP000712281">
    <property type="component" value="Unassembled WGS sequence"/>
</dbReference>
<gene>
    <name evidence="2" type="ORF">F2Q68_00032478</name>
</gene>
<feature type="region of interest" description="Disordered" evidence="1">
    <location>
        <begin position="82"/>
        <end position="111"/>
    </location>
</feature>
<evidence type="ECO:0000313" key="3">
    <source>
        <dbReference type="Proteomes" id="UP000712281"/>
    </source>
</evidence>
<comment type="caution">
    <text evidence="2">The sequence shown here is derived from an EMBL/GenBank/DDBJ whole genome shotgun (WGS) entry which is preliminary data.</text>
</comment>
<reference evidence="2" key="1">
    <citation type="submission" date="2019-12" db="EMBL/GenBank/DDBJ databases">
        <title>Genome sequencing and annotation of Brassica cretica.</title>
        <authorList>
            <person name="Studholme D.J."/>
            <person name="Sarris P.F."/>
        </authorList>
    </citation>
    <scope>NUCLEOTIDE SEQUENCE</scope>
    <source>
        <strain evidence="2">PFS-001/15</strain>
        <tissue evidence="2">Leaf</tissue>
    </source>
</reference>
<evidence type="ECO:0000256" key="1">
    <source>
        <dbReference type="SAM" id="MobiDB-lite"/>
    </source>
</evidence>
<dbReference type="AlphaFoldDB" id="A0A8S9GES9"/>